<dbReference type="Pfam" id="PF00440">
    <property type="entry name" value="TetR_N"/>
    <property type="match status" value="1"/>
</dbReference>
<dbReference type="GO" id="GO:0003700">
    <property type="term" value="F:DNA-binding transcription factor activity"/>
    <property type="evidence" value="ECO:0007669"/>
    <property type="project" value="TreeGrafter"/>
</dbReference>
<reference evidence="6" key="1">
    <citation type="journal article" date="2014" name="Int. J. Syst. Evol. Microbiol.">
        <title>Complete genome sequence of Corynebacterium casei LMG S-19264T (=DSM 44701T), isolated from a smear-ripened cheese.</title>
        <authorList>
            <consortium name="US DOE Joint Genome Institute (JGI-PGF)"/>
            <person name="Walter F."/>
            <person name="Albersmeier A."/>
            <person name="Kalinowski J."/>
            <person name="Ruckert C."/>
        </authorList>
    </citation>
    <scope>NUCLEOTIDE SEQUENCE</scope>
    <source>
        <strain evidence="6">VKM Ac-1069</strain>
    </source>
</reference>
<dbReference type="RefSeq" id="WP_037043688.1">
    <property type="nucleotide sequence ID" value="NZ_BAAAUZ010000011.1"/>
</dbReference>
<evidence type="ECO:0000256" key="4">
    <source>
        <dbReference type="PROSITE-ProRule" id="PRU00335"/>
    </source>
</evidence>
<dbReference type="InterPro" id="IPR009057">
    <property type="entry name" value="Homeodomain-like_sf"/>
</dbReference>
<dbReference type="Proteomes" id="UP001143463">
    <property type="component" value="Unassembled WGS sequence"/>
</dbReference>
<keyword evidence="3" id="KW-0804">Transcription</keyword>
<dbReference type="GO" id="GO:0000976">
    <property type="term" value="F:transcription cis-regulatory region binding"/>
    <property type="evidence" value="ECO:0007669"/>
    <property type="project" value="TreeGrafter"/>
</dbReference>
<evidence type="ECO:0000313" key="7">
    <source>
        <dbReference type="Proteomes" id="UP001143463"/>
    </source>
</evidence>
<evidence type="ECO:0000256" key="1">
    <source>
        <dbReference type="ARBA" id="ARBA00023015"/>
    </source>
</evidence>
<organism evidence="6 7">
    <name type="scientific">Pseudonocardia halophobica</name>
    <dbReference type="NCBI Taxonomy" id="29401"/>
    <lineage>
        <taxon>Bacteria</taxon>
        <taxon>Bacillati</taxon>
        <taxon>Actinomycetota</taxon>
        <taxon>Actinomycetes</taxon>
        <taxon>Pseudonocardiales</taxon>
        <taxon>Pseudonocardiaceae</taxon>
        <taxon>Pseudonocardia</taxon>
    </lineage>
</organism>
<feature type="DNA-binding region" description="H-T-H motif" evidence="4">
    <location>
        <begin position="43"/>
        <end position="62"/>
    </location>
</feature>
<dbReference type="PROSITE" id="PS50977">
    <property type="entry name" value="HTH_TETR_2"/>
    <property type="match status" value="1"/>
</dbReference>
<feature type="domain" description="HTH tetR-type" evidence="5">
    <location>
        <begin position="20"/>
        <end position="80"/>
    </location>
</feature>
<dbReference type="InterPro" id="IPR041490">
    <property type="entry name" value="KstR2_TetR_C"/>
</dbReference>
<dbReference type="InterPro" id="IPR036271">
    <property type="entry name" value="Tet_transcr_reg_TetR-rel_C_sf"/>
</dbReference>
<evidence type="ECO:0000256" key="2">
    <source>
        <dbReference type="ARBA" id="ARBA00023125"/>
    </source>
</evidence>
<dbReference type="Gene3D" id="1.10.357.10">
    <property type="entry name" value="Tetracycline Repressor, domain 2"/>
    <property type="match status" value="1"/>
</dbReference>
<comment type="caution">
    <text evidence="6">The sequence shown here is derived from an EMBL/GenBank/DDBJ whole genome shotgun (WGS) entry which is preliminary data.</text>
</comment>
<dbReference type="SUPFAM" id="SSF46689">
    <property type="entry name" value="Homeodomain-like"/>
    <property type="match status" value="1"/>
</dbReference>
<accession>A0A9W6KXG4</accession>
<dbReference type="EMBL" id="BSFQ01000003">
    <property type="protein sequence ID" value="GLL09842.1"/>
    <property type="molecule type" value="Genomic_DNA"/>
</dbReference>
<dbReference type="PANTHER" id="PTHR30055">
    <property type="entry name" value="HTH-TYPE TRANSCRIPTIONAL REGULATOR RUTR"/>
    <property type="match status" value="1"/>
</dbReference>
<keyword evidence="7" id="KW-1185">Reference proteome</keyword>
<protein>
    <submittedName>
        <fullName evidence="6">TetR family transcriptional regulator</fullName>
    </submittedName>
</protein>
<evidence type="ECO:0000256" key="3">
    <source>
        <dbReference type="ARBA" id="ARBA00023163"/>
    </source>
</evidence>
<dbReference type="SUPFAM" id="SSF48498">
    <property type="entry name" value="Tetracyclin repressor-like, C-terminal domain"/>
    <property type="match status" value="1"/>
</dbReference>
<evidence type="ECO:0000313" key="6">
    <source>
        <dbReference type="EMBL" id="GLL09842.1"/>
    </source>
</evidence>
<evidence type="ECO:0000259" key="5">
    <source>
        <dbReference type="PROSITE" id="PS50977"/>
    </source>
</evidence>
<keyword evidence="2 4" id="KW-0238">DNA-binding</keyword>
<dbReference type="PRINTS" id="PR00455">
    <property type="entry name" value="HTHTETR"/>
</dbReference>
<dbReference type="InterPro" id="IPR050109">
    <property type="entry name" value="HTH-type_TetR-like_transc_reg"/>
</dbReference>
<dbReference type="PANTHER" id="PTHR30055:SF234">
    <property type="entry name" value="HTH-TYPE TRANSCRIPTIONAL REGULATOR BETI"/>
    <property type="match status" value="1"/>
</dbReference>
<proteinExistence type="predicted"/>
<dbReference type="InterPro" id="IPR001647">
    <property type="entry name" value="HTH_TetR"/>
</dbReference>
<reference evidence="6" key="2">
    <citation type="submission" date="2023-01" db="EMBL/GenBank/DDBJ databases">
        <authorList>
            <person name="Sun Q."/>
            <person name="Evtushenko L."/>
        </authorList>
    </citation>
    <scope>NUCLEOTIDE SEQUENCE</scope>
    <source>
        <strain evidence="6">VKM Ac-1069</strain>
    </source>
</reference>
<dbReference type="AlphaFoldDB" id="A0A9W6KXG4"/>
<dbReference type="Gene3D" id="1.10.10.60">
    <property type="entry name" value="Homeodomain-like"/>
    <property type="match status" value="1"/>
</dbReference>
<gene>
    <name evidence="6" type="ORF">GCM10017577_09820</name>
</gene>
<keyword evidence="1" id="KW-0805">Transcription regulation</keyword>
<sequence length="209" mass="23321">MPRKTIANTDATESADTKSARTRARLLDATAKVLARKGFAGTRLSDIAEEAHVQAPAIYYYYPSREDLIEAVLFAGAQAMHEFLTARLAELPDGTSPSKRIEVAVEAHLRHELELSDYARAVIRNANQMPEQFSRRALETITEYNDIWRDLVADLADAGLLREDVDPSIGRMIVLGALNWSVEWWDPARGSIEHVIAVTQSMVLHALRP</sequence>
<dbReference type="Pfam" id="PF17932">
    <property type="entry name" value="TetR_C_24"/>
    <property type="match status" value="1"/>
</dbReference>
<name>A0A9W6KXG4_9PSEU</name>